<dbReference type="KEGG" id="spar:SPRG_21043"/>
<dbReference type="RefSeq" id="XP_012206008.1">
    <property type="nucleotide sequence ID" value="XM_012350618.1"/>
</dbReference>
<feature type="region of interest" description="Disordered" evidence="1">
    <location>
        <begin position="49"/>
        <end position="79"/>
    </location>
</feature>
<protein>
    <submittedName>
        <fullName evidence="2">Uncharacterized protein</fullName>
    </submittedName>
</protein>
<dbReference type="EMBL" id="KK583255">
    <property type="protein sequence ID" value="KDO23346.1"/>
    <property type="molecule type" value="Genomic_DNA"/>
</dbReference>
<reference evidence="2 3" key="1">
    <citation type="journal article" date="2013" name="PLoS Genet.">
        <title>Distinctive expansion of potential virulence genes in the genome of the oomycete fish pathogen Saprolegnia parasitica.</title>
        <authorList>
            <person name="Jiang R.H."/>
            <person name="de Bruijn I."/>
            <person name="Haas B.J."/>
            <person name="Belmonte R."/>
            <person name="Lobach L."/>
            <person name="Christie J."/>
            <person name="van den Ackerveken G."/>
            <person name="Bottin A."/>
            <person name="Bulone V."/>
            <person name="Diaz-Moreno S.M."/>
            <person name="Dumas B."/>
            <person name="Fan L."/>
            <person name="Gaulin E."/>
            <person name="Govers F."/>
            <person name="Grenville-Briggs L.J."/>
            <person name="Horner N.R."/>
            <person name="Levin J.Z."/>
            <person name="Mammella M."/>
            <person name="Meijer H.J."/>
            <person name="Morris P."/>
            <person name="Nusbaum C."/>
            <person name="Oome S."/>
            <person name="Phillips A.J."/>
            <person name="van Rooyen D."/>
            <person name="Rzeszutek E."/>
            <person name="Saraiva M."/>
            <person name="Secombes C.J."/>
            <person name="Seidl M.F."/>
            <person name="Snel B."/>
            <person name="Stassen J.H."/>
            <person name="Sykes S."/>
            <person name="Tripathy S."/>
            <person name="van den Berg H."/>
            <person name="Vega-Arreguin J.C."/>
            <person name="Wawra S."/>
            <person name="Young S.K."/>
            <person name="Zeng Q."/>
            <person name="Dieguez-Uribeondo J."/>
            <person name="Russ C."/>
            <person name="Tyler B.M."/>
            <person name="van West P."/>
        </authorList>
    </citation>
    <scope>NUCLEOTIDE SEQUENCE [LARGE SCALE GENOMIC DNA]</scope>
    <source>
        <strain evidence="2 3">CBS 223.65</strain>
    </source>
</reference>
<organism evidence="2 3">
    <name type="scientific">Saprolegnia parasitica (strain CBS 223.65)</name>
    <dbReference type="NCBI Taxonomy" id="695850"/>
    <lineage>
        <taxon>Eukaryota</taxon>
        <taxon>Sar</taxon>
        <taxon>Stramenopiles</taxon>
        <taxon>Oomycota</taxon>
        <taxon>Saprolegniomycetes</taxon>
        <taxon>Saprolegniales</taxon>
        <taxon>Saprolegniaceae</taxon>
        <taxon>Saprolegnia</taxon>
    </lineage>
</organism>
<evidence type="ECO:0000313" key="2">
    <source>
        <dbReference type="EMBL" id="KDO23346.1"/>
    </source>
</evidence>
<gene>
    <name evidence="2" type="ORF">SPRG_21043</name>
</gene>
<proteinExistence type="predicted"/>
<keyword evidence="3" id="KW-1185">Reference proteome</keyword>
<accession>A0A067C9Y1</accession>
<evidence type="ECO:0000313" key="3">
    <source>
        <dbReference type="Proteomes" id="UP000030745"/>
    </source>
</evidence>
<name>A0A067C9Y1_SAPPC</name>
<dbReference type="GeneID" id="24141962"/>
<dbReference type="Proteomes" id="UP000030745">
    <property type="component" value="Unassembled WGS sequence"/>
</dbReference>
<dbReference type="VEuPathDB" id="FungiDB:SPRG_21043"/>
<evidence type="ECO:0000256" key="1">
    <source>
        <dbReference type="SAM" id="MobiDB-lite"/>
    </source>
</evidence>
<feature type="non-terminal residue" evidence="2">
    <location>
        <position position="1"/>
    </location>
</feature>
<sequence length="137" mass="14685">QKAQPRLAGHPALAPGLPDRAVLATRVDAHVCVGGRRQRLLSALTRSCRLRQPQRSSRRRGSLQSTRSTARASKPPPSVFEWRGWGVRLSDRPRNLAGGQGRALPNALGPQPAPRAWPICGRAVAASEPSAGDDHSP</sequence>
<feature type="region of interest" description="Disordered" evidence="1">
    <location>
        <begin position="92"/>
        <end position="115"/>
    </location>
</feature>
<dbReference type="AlphaFoldDB" id="A0A067C9Y1"/>